<evidence type="ECO:0000313" key="1">
    <source>
        <dbReference type="EMBL" id="RLE51575.1"/>
    </source>
</evidence>
<gene>
    <name evidence="1" type="ORF">DRJ20_01880</name>
    <name evidence="2" type="ORF">DRJ26_05345</name>
</gene>
<proteinExistence type="predicted"/>
<accession>A0A497EXT7</accession>
<dbReference type="EMBL" id="QMQZ01000045">
    <property type="protein sequence ID" value="RLE51575.1"/>
    <property type="molecule type" value="Genomic_DNA"/>
</dbReference>
<dbReference type="Proteomes" id="UP000268446">
    <property type="component" value="Unassembled WGS sequence"/>
</dbReference>
<dbReference type="AlphaFoldDB" id="A0A497EXT7"/>
<organism evidence="2 4">
    <name type="scientific">Thermoproteota archaeon</name>
    <dbReference type="NCBI Taxonomy" id="2056631"/>
    <lineage>
        <taxon>Archaea</taxon>
        <taxon>Thermoproteota</taxon>
    </lineage>
</organism>
<dbReference type="Proteomes" id="UP000269499">
    <property type="component" value="Unassembled WGS sequence"/>
</dbReference>
<evidence type="ECO:0000313" key="3">
    <source>
        <dbReference type="Proteomes" id="UP000268446"/>
    </source>
</evidence>
<name>A0A497EXT7_9CREN</name>
<comment type="caution">
    <text evidence="2">The sequence shown here is derived from an EMBL/GenBank/DDBJ whole genome shotgun (WGS) entry which is preliminary data.</text>
</comment>
<sequence>MSKRMSPIDVASKDYNASKSYAIYLYVEGIGIAIESAKRAKEKYNLDEHEYLIVFEKLLDKVLGPLKYVLQEFEYLPEDVKNLFRTAEERELEEKLSKLVSERIAKMIEEAERLGGSK</sequence>
<reference evidence="3 4" key="1">
    <citation type="submission" date="2018-06" db="EMBL/GenBank/DDBJ databases">
        <title>Extensive metabolic versatility and redundancy in microbially diverse, dynamic hydrothermal sediments.</title>
        <authorList>
            <person name="Dombrowski N."/>
            <person name="Teske A."/>
            <person name="Baker B.J."/>
        </authorList>
    </citation>
    <scope>NUCLEOTIDE SEQUENCE [LARGE SCALE GENOMIC DNA]</scope>
    <source>
        <strain evidence="2">B20_G2</strain>
        <strain evidence="1">B29_G17</strain>
    </source>
</reference>
<protein>
    <submittedName>
        <fullName evidence="2">Uncharacterized protein</fullName>
    </submittedName>
</protein>
<evidence type="ECO:0000313" key="2">
    <source>
        <dbReference type="EMBL" id="RLE51852.1"/>
    </source>
</evidence>
<evidence type="ECO:0000313" key="4">
    <source>
        <dbReference type="Proteomes" id="UP000269499"/>
    </source>
</evidence>
<dbReference type="EMBL" id="QMRA01000146">
    <property type="protein sequence ID" value="RLE51852.1"/>
    <property type="molecule type" value="Genomic_DNA"/>
</dbReference>